<organism evidence="2 3">
    <name type="scientific">Heliorestis acidaminivorans</name>
    <dbReference type="NCBI Taxonomy" id="553427"/>
    <lineage>
        <taxon>Bacteria</taxon>
        <taxon>Bacillati</taxon>
        <taxon>Bacillota</taxon>
        <taxon>Clostridia</taxon>
        <taxon>Eubacteriales</taxon>
        <taxon>Heliobacteriaceae</taxon>
        <taxon>Heliorestis</taxon>
    </lineage>
</organism>
<evidence type="ECO:0000313" key="3">
    <source>
        <dbReference type="Proteomes" id="UP000468766"/>
    </source>
</evidence>
<evidence type="ECO:0000259" key="1">
    <source>
        <dbReference type="Pfam" id="PF05168"/>
    </source>
</evidence>
<dbReference type="SUPFAM" id="SSF81593">
    <property type="entry name" value="Nucleotidyltransferase substrate binding subunit/domain"/>
    <property type="match status" value="1"/>
</dbReference>
<dbReference type="Proteomes" id="UP000468766">
    <property type="component" value="Unassembled WGS sequence"/>
</dbReference>
<dbReference type="EMBL" id="WBXO01000008">
    <property type="protein sequence ID" value="KAB2951923.1"/>
    <property type="molecule type" value="Genomic_DNA"/>
</dbReference>
<comment type="caution">
    <text evidence="2">The sequence shown here is derived from an EMBL/GenBank/DDBJ whole genome shotgun (WGS) entry which is preliminary data.</text>
</comment>
<dbReference type="InterPro" id="IPR007842">
    <property type="entry name" value="HEPN_dom"/>
</dbReference>
<accession>A0A6I0EXF4</accession>
<dbReference type="AlphaFoldDB" id="A0A6I0EXF4"/>
<dbReference type="OrthoDB" id="9808176at2"/>
<reference evidence="2 3" key="1">
    <citation type="submission" date="2019-10" db="EMBL/GenBank/DDBJ databases">
        <title>Whole-genome sequence of the extremophile Heliorestis acidaminivorans DSM 24790.</title>
        <authorList>
            <person name="Kyndt J.A."/>
            <person name="Meyer T.E."/>
        </authorList>
    </citation>
    <scope>NUCLEOTIDE SEQUENCE [LARGE SCALE GENOMIC DNA]</scope>
    <source>
        <strain evidence="2 3">DSM 24790</strain>
    </source>
</reference>
<protein>
    <submittedName>
        <fullName evidence="2">HEPN domain-containing protein</fullName>
    </submittedName>
</protein>
<proteinExistence type="predicted"/>
<dbReference type="Pfam" id="PF05168">
    <property type="entry name" value="HEPN"/>
    <property type="match status" value="1"/>
</dbReference>
<evidence type="ECO:0000313" key="2">
    <source>
        <dbReference type="EMBL" id="KAB2951923.1"/>
    </source>
</evidence>
<feature type="domain" description="HEPN" evidence="1">
    <location>
        <begin position="12"/>
        <end position="62"/>
    </location>
</feature>
<gene>
    <name evidence="2" type="ORF">F9B85_10210</name>
</gene>
<name>A0A6I0EXF4_9FIRM</name>
<sequence>MAKKLGIYECFDDQQKDIIDLLEPLNIEARYPTAKDKLLKSLSKERCKKIIEETEGLFQWIRAKL</sequence>
<keyword evidence="3" id="KW-1185">Reference proteome</keyword>